<proteinExistence type="predicted"/>
<sequence>MNRKILAVGILLVLAAAGAALFFSLRACSAGETEDGSLSRIRQNTLALVQSYLDREEYGRALELLEDLLIDNPDDG</sequence>
<organism evidence="1 2">
    <name type="scientific">Candidatus Avitreponema avistercoris</name>
    <dbReference type="NCBI Taxonomy" id="2840705"/>
    <lineage>
        <taxon>Bacteria</taxon>
        <taxon>Pseudomonadati</taxon>
        <taxon>Spirochaetota</taxon>
        <taxon>Spirochaetia</taxon>
        <taxon>Spirochaetales</taxon>
        <taxon>Candidatus Avitreponema</taxon>
    </lineage>
</organism>
<dbReference type="EMBL" id="JADIMS010000028">
    <property type="protein sequence ID" value="MBO8449773.1"/>
    <property type="molecule type" value="Genomic_DNA"/>
</dbReference>
<evidence type="ECO:0008006" key="3">
    <source>
        <dbReference type="Google" id="ProtNLM"/>
    </source>
</evidence>
<protein>
    <recommendedName>
        <fullName evidence="3">Tetratricopeptide repeat protein</fullName>
    </recommendedName>
</protein>
<dbReference type="Proteomes" id="UP000823616">
    <property type="component" value="Unassembled WGS sequence"/>
</dbReference>
<evidence type="ECO:0000313" key="1">
    <source>
        <dbReference type="EMBL" id="MBO8449773.1"/>
    </source>
</evidence>
<dbReference type="AlphaFoldDB" id="A0A9D9ELM3"/>
<feature type="non-terminal residue" evidence="1">
    <location>
        <position position="76"/>
    </location>
</feature>
<comment type="caution">
    <text evidence="1">The sequence shown here is derived from an EMBL/GenBank/DDBJ whole genome shotgun (WGS) entry which is preliminary data.</text>
</comment>
<accession>A0A9D9ELM3</accession>
<reference evidence="1" key="1">
    <citation type="submission" date="2020-10" db="EMBL/GenBank/DDBJ databases">
        <authorList>
            <person name="Gilroy R."/>
        </authorList>
    </citation>
    <scope>NUCLEOTIDE SEQUENCE</scope>
    <source>
        <strain evidence="1">B3-4054</strain>
    </source>
</reference>
<evidence type="ECO:0000313" key="2">
    <source>
        <dbReference type="Proteomes" id="UP000823616"/>
    </source>
</evidence>
<reference evidence="1" key="2">
    <citation type="journal article" date="2021" name="PeerJ">
        <title>Extensive microbial diversity within the chicken gut microbiome revealed by metagenomics and culture.</title>
        <authorList>
            <person name="Gilroy R."/>
            <person name="Ravi A."/>
            <person name="Getino M."/>
            <person name="Pursley I."/>
            <person name="Horton D.L."/>
            <person name="Alikhan N.F."/>
            <person name="Baker D."/>
            <person name="Gharbi K."/>
            <person name="Hall N."/>
            <person name="Watson M."/>
            <person name="Adriaenssens E.M."/>
            <person name="Foster-Nyarko E."/>
            <person name="Jarju S."/>
            <person name="Secka A."/>
            <person name="Antonio M."/>
            <person name="Oren A."/>
            <person name="Chaudhuri R.R."/>
            <person name="La Ragione R."/>
            <person name="Hildebrand F."/>
            <person name="Pallen M.J."/>
        </authorList>
    </citation>
    <scope>NUCLEOTIDE SEQUENCE</scope>
    <source>
        <strain evidence="1">B3-4054</strain>
    </source>
</reference>
<name>A0A9D9ELM3_9SPIR</name>
<gene>
    <name evidence="1" type="ORF">IAA96_01555</name>
</gene>